<dbReference type="Pfam" id="PF08706">
    <property type="entry name" value="D5_N"/>
    <property type="match status" value="1"/>
</dbReference>
<dbReference type="EMBL" id="JARRAG010000009">
    <property type="protein sequence ID" value="MDG3008533.1"/>
    <property type="molecule type" value="Genomic_DNA"/>
</dbReference>
<feature type="compositionally biased region" description="Basic residues" evidence="4">
    <location>
        <begin position="7"/>
        <end position="17"/>
    </location>
</feature>
<dbReference type="SMART" id="SM00885">
    <property type="entry name" value="D5_N"/>
    <property type="match status" value="1"/>
</dbReference>
<proteinExistence type="predicted"/>
<comment type="caution">
    <text evidence="6">The sequence shown here is derived from an EMBL/GenBank/DDBJ whole genome shotgun (WGS) entry which is preliminary data.</text>
</comment>
<evidence type="ECO:0000256" key="2">
    <source>
        <dbReference type="ARBA" id="ARBA00022801"/>
    </source>
</evidence>
<reference evidence="6 7" key="1">
    <citation type="submission" date="2023-03" db="EMBL/GenBank/DDBJ databases">
        <title>Paludisphaera mucosa sp. nov. a novel planctomycete from northern fen.</title>
        <authorList>
            <person name="Ivanova A."/>
        </authorList>
    </citation>
    <scope>NUCLEOTIDE SEQUENCE [LARGE SCALE GENOMIC DNA]</scope>
    <source>
        <strain evidence="6 7">Pla2</strain>
    </source>
</reference>
<dbReference type="PANTHER" id="PTHR35372:SF2">
    <property type="entry name" value="SF3 HELICASE DOMAIN-CONTAINING PROTEIN"/>
    <property type="match status" value="1"/>
</dbReference>
<keyword evidence="1" id="KW-0547">Nucleotide-binding</keyword>
<dbReference type="Gene3D" id="3.40.50.300">
    <property type="entry name" value="P-loop containing nucleotide triphosphate hydrolases"/>
    <property type="match status" value="1"/>
</dbReference>
<keyword evidence="7" id="KW-1185">Reference proteome</keyword>
<evidence type="ECO:0000259" key="5">
    <source>
        <dbReference type="PROSITE" id="PS51206"/>
    </source>
</evidence>
<dbReference type="NCBIfam" id="TIGR01613">
    <property type="entry name" value="primase_Cterm"/>
    <property type="match status" value="1"/>
</dbReference>
<evidence type="ECO:0000313" key="7">
    <source>
        <dbReference type="Proteomes" id="UP001216907"/>
    </source>
</evidence>
<keyword evidence="2" id="KW-0378">Hydrolase</keyword>
<gene>
    <name evidence="6" type="ORF">PZE19_32610</name>
</gene>
<name>A0ABT6FMC9_9BACT</name>
<dbReference type="InterPro" id="IPR051620">
    <property type="entry name" value="ORF904-like_C"/>
</dbReference>
<evidence type="ECO:0000256" key="4">
    <source>
        <dbReference type="SAM" id="MobiDB-lite"/>
    </source>
</evidence>
<dbReference type="InterPro" id="IPR015330">
    <property type="entry name" value="DNA_primase/pol_bifunc_N"/>
</dbReference>
<dbReference type="PROSITE" id="PS51206">
    <property type="entry name" value="SF3_HELICASE_1"/>
    <property type="match status" value="1"/>
</dbReference>
<dbReference type="InterPro" id="IPR014818">
    <property type="entry name" value="Phage/plasmid_primase_P4_C"/>
</dbReference>
<dbReference type="InterPro" id="IPR045455">
    <property type="entry name" value="NrS-1_pol-like_helicase"/>
</dbReference>
<feature type="domain" description="SF3 helicase" evidence="5">
    <location>
        <begin position="506"/>
        <end position="666"/>
    </location>
</feature>
<dbReference type="InterPro" id="IPR014015">
    <property type="entry name" value="Helicase_SF3_DNA-vir"/>
</dbReference>
<evidence type="ECO:0000313" key="6">
    <source>
        <dbReference type="EMBL" id="MDG3008533.1"/>
    </source>
</evidence>
<sequence>MHPIPIRSKKQFPRGKGKAPAGGKGWGLIDWSLAKLNNEFEAHRDSGVGICLGPGRAPGGLWLIDLEGDGPSAEGSFMELMGGELVETMSWKSTRGSHHLFVVGPDFLSQLQLAGAVEKKGTGGAGAFQLPSLPDLEFRIGGVKIDGEGQEVVKQLQSVCPPTLKDDGQPREWIGWTSIADIPPTATSWLKARARASVVMAAAKPPSARRPAPGGAMSPYIRKAVEDELKTLESTGEGNRNNALNTAAYNIGQLVAASVVVEADAIAWLTDAARRTGLADDEIAATIRSGLEAGKLKPRDLSSVGTLKPSNGYAARNGNGHATAPIRAKPSVEELDARLAKVACTDMGNGERLAARYGRMVRYCKPWGKWLVWDGKRFALDRTGVVSRLAKKATRKILAEAAMIGDDDERKKHAAHAFATQGRSRIDSMLAMASTELGIPVLPEDMDRDPWLFNCMNGTIDLRTGTLKKHDQADVLTQLCPIEFDPHATCRLWDATLDLFFAGDQKLIAYWQRVCGYALVGIIRDHLMPVAYGEGSNGKSTILGTLLEVFGPDYAMKAPSNMLMAKAHDSHPTDRADLFRKRLVVAIETESGRRLDEVMVKELTGGDRIRARRMREDFWEFSPTHTLVMATNHRPTIRGTDHGIWRRLRLVPFSVKVDGEKADTAMAEKLRAEFPGILAWAVRGCLAWQELGLNEPESVSAATAEYRAEQDVIGSFLAEATVQSGNCRTRCNALYAAYREWAEKAGEHPVTLKLFGQTMKERGFGQHRSNGKWYLGVGLKEPESDPQYGVVG</sequence>
<dbReference type="InterPro" id="IPR006500">
    <property type="entry name" value="Helicase_put_C_phage/plasmid"/>
</dbReference>
<dbReference type="InterPro" id="IPR027417">
    <property type="entry name" value="P-loop_NTPase"/>
</dbReference>
<dbReference type="Pfam" id="PF19263">
    <property type="entry name" value="DUF5906"/>
    <property type="match status" value="1"/>
</dbReference>
<evidence type="ECO:0000256" key="3">
    <source>
        <dbReference type="ARBA" id="ARBA00022840"/>
    </source>
</evidence>
<evidence type="ECO:0000256" key="1">
    <source>
        <dbReference type="ARBA" id="ARBA00022741"/>
    </source>
</evidence>
<keyword evidence="3" id="KW-0067">ATP-binding</keyword>
<accession>A0ABT6FMC9</accession>
<dbReference type="SUPFAM" id="SSF52540">
    <property type="entry name" value="P-loop containing nucleoside triphosphate hydrolases"/>
    <property type="match status" value="1"/>
</dbReference>
<organism evidence="6 7">
    <name type="scientific">Paludisphaera mucosa</name>
    <dbReference type="NCBI Taxonomy" id="3030827"/>
    <lineage>
        <taxon>Bacteria</taxon>
        <taxon>Pseudomonadati</taxon>
        <taxon>Planctomycetota</taxon>
        <taxon>Planctomycetia</taxon>
        <taxon>Isosphaerales</taxon>
        <taxon>Isosphaeraceae</taxon>
        <taxon>Paludisphaera</taxon>
    </lineage>
</organism>
<protein>
    <submittedName>
        <fullName evidence="6">Phage/plasmid primase, P4 family</fullName>
    </submittedName>
</protein>
<dbReference type="Proteomes" id="UP001216907">
    <property type="component" value="Unassembled WGS sequence"/>
</dbReference>
<dbReference type="PANTHER" id="PTHR35372">
    <property type="entry name" value="ATP BINDING PROTEIN-RELATED"/>
    <property type="match status" value="1"/>
</dbReference>
<dbReference type="RefSeq" id="WP_277864852.1">
    <property type="nucleotide sequence ID" value="NZ_JARRAG010000009.1"/>
</dbReference>
<dbReference type="Pfam" id="PF09250">
    <property type="entry name" value="Prim-Pol"/>
    <property type="match status" value="1"/>
</dbReference>
<feature type="region of interest" description="Disordered" evidence="4">
    <location>
        <begin position="1"/>
        <end position="23"/>
    </location>
</feature>